<evidence type="ECO:0000313" key="9">
    <source>
        <dbReference type="EMBL" id="QNQ90265.1"/>
    </source>
</evidence>
<feature type="transmembrane region" description="Helical" evidence="8">
    <location>
        <begin position="500"/>
        <end position="517"/>
    </location>
</feature>
<dbReference type="EMBL" id="CP046884">
    <property type="protein sequence ID" value="QNQ90265.1"/>
    <property type="molecule type" value="Genomic_DNA"/>
</dbReference>
<evidence type="ECO:0000313" key="10">
    <source>
        <dbReference type="Proteomes" id="UP000516320"/>
    </source>
</evidence>
<comment type="subcellular location">
    <subcellularLocation>
        <location evidence="1">Membrane</location>
        <topology evidence="1">Multi-pass membrane protein</topology>
    </subcellularLocation>
</comment>
<dbReference type="KEGG" id="cpoy:GP475_06140"/>
<dbReference type="Pfam" id="PF26314">
    <property type="entry name" value="MptA_B_family"/>
    <property type="match status" value="1"/>
</dbReference>
<keyword evidence="2" id="KW-0328">Glycosyltransferase</keyword>
<feature type="transmembrane region" description="Helical" evidence="8">
    <location>
        <begin position="405"/>
        <end position="426"/>
    </location>
</feature>
<evidence type="ECO:0000256" key="8">
    <source>
        <dbReference type="SAM" id="Phobius"/>
    </source>
</evidence>
<sequence length="563" mass="60149">MPRRTPLALQKLKATLPALGLAGSRSAFLHQESAQSEPRVSPVRPARIAGFLRWRWIGTVGSLLIGLGGLGAGALPVVDNPYALFPGGAMLARMLQTSSMMVFLGVALLVFAWVAIAPYCGISFHSKIQPLGVIPLPLFFSTFLAWTLPLFFTAPLFTQDIYSYLANGTIVVQGMDPYSAGPVDLLGTDHHLARSVPFIWAHSPSPYGPVALGLAGLISFITHDSIVFGVLCHRLISILSLVLASWALHSISRRCGVSPVTALWLSILNPLTLLHLIAGIHNESLMLGLLLAGVELALRAIDRHSNGSSLVSALLLLVAAGVLISCAGMVKVSAFLGLGFVGMCWARHIRSSFQRFRRPGVPAILCAAALQVVVLLATVSAVTMISGISTGWITGQGGAVAIRSWLSATTELGVIAGWFGMLLGLGDHTESILLITRAVGIAIAGAFAVRMLLATYRGRIHVAGALGVSLVIIVLFFPVVHPWYALWAILPLAAWANRTFFHAAVTLYSGFISFVVLPRGLGLPPITVVQIYLGFILLSLAVFFFGRWLLTRPQNVAYTIPRD</sequence>
<dbReference type="GO" id="GO:0016757">
    <property type="term" value="F:glycosyltransferase activity"/>
    <property type="evidence" value="ECO:0007669"/>
    <property type="project" value="UniProtKB-KW"/>
</dbReference>
<keyword evidence="6 8" id="KW-0472">Membrane</keyword>
<feature type="transmembrane region" description="Helical" evidence="8">
    <location>
        <begin position="313"/>
        <end position="341"/>
    </location>
</feature>
<feature type="transmembrane region" description="Helical" evidence="8">
    <location>
        <begin position="460"/>
        <end position="480"/>
    </location>
</feature>
<accession>A0A7H0SNZ0</accession>
<dbReference type="Proteomes" id="UP000516320">
    <property type="component" value="Chromosome"/>
</dbReference>
<dbReference type="RefSeq" id="WP_187973582.1">
    <property type="nucleotide sequence ID" value="NZ_CP046884.1"/>
</dbReference>
<name>A0A7H0SNZ0_9CORY</name>
<feature type="transmembrane region" description="Helical" evidence="8">
    <location>
        <begin position="131"/>
        <end position="152"/>
    </location>
</feature>
<feature type="transmembrane region" description="Helical" evidence="8">
    <location>
        <begin position="54"/>
        <end position="78"/>
    </location>
</feature>
<keyword evidence="3 9" id="KW-0808">Transferase</keyword>
<dbReference type="InterPro" id="IPR049829">
    <property type="entry name" value="MptA/B-like"/>
</dbReference>
<feature type="transmembrane region" description="Helical" evidence="8">
    <location>
        <begin position="226"/>
        <end position="248"/>
    </location>
</feature>
<feature type="transmembrane region" description="Helical" evidence="8">
    <location>
        <begin position="260"/>
        <end position="278"/>
    </location>
</feature>
<evidence type="ECO:0000256" key="5">
    <source>
        <dbReference type="ARBA" id="ARBA00022989"/>
    </source>
</evidence>
<keyword evidence="4 8" id="KW-0812">Transmembrane</keyword>
<comment type="similarity">
    <text evidence="7">Belongs to the MptA/B family.</text>
</comment>
<gene>
    <name evidence="9" type="ORF">GP475_06140</name>
</gene>
<evidence type="ECO:0000256" key="7">
    <source>
        <dbReference type="ARBA" id="ARBA00043987"/>
    </source>
</evidence>
<evidence type="ECO:0000256" key="1">
    <source>
        <dbReference type="ARBA" id="ARBA00004141"/>
    </source>
</evidence>
<proteinExistence type="inferred from homology"/>
<protein>
    <submittedName>
        <fullName evidence="9">Alpha 1,6 mannopyranosyltransferase</fullName>
    </submittedName>
</protein>
<feature type="transmembrane region" description="Helical" evidence="8">
    <location>
        <begin position="432"/>
        <end position="453"/>
    </location>
</feature>
<keyword evidence="10" id="KW-1185">Reference proteome</keyword>
<feature type="transmembrane region" description="Helical" evidence="8">
    <location>
        <begin position="529"/>
        <end position="550"/>
    </location>
</feature>
<evidence type="ECO:0000256" key="3">
    <source>
        <dbReference type="ARBA" id="ARBA00022679"/>
    </source>
</evidence>
<dbReference type="AlphaFoldDB" id="A0A7H0SNZ0"/>
<dbReference type="NCBIfam" id="NF038066">
    <property type="entry name" value="MptB"/>
    <property type="match status" value="1"/>
</dbReference>
<organism evidence="9 10">
    <name type="scientific">Corynebacterium poyangense</name>
    <dbReference type="NCBI Taxonomy" id="2684405"/>
    <lineage>
        <taxon>Bacteria</taxon>
        <taxon>Bacillati</taxon>
        <taxon>Actinomycetota</taxon>
        <taxon>Actinomycetes</taxon>
        <taxon>Mycobacteriales</taxon>
        <taxon>Corynebacteriaceae</taxon>
        <taxon>Corynebacterium</taxon>
    </lineage>
</organism>
<reference evidence="9 10" key="1">
    <citation type="submission" date="2019-12" db="EMBL/GenBank/DDBJ databases">
        <title>Corynebacterium sp. nov., isolated from feces of the Anser Albifrons in China.</title>
        <authorList>
            <person name="Liu Q."/>
        </authorList>
    </citation>
    <scope>NUCLEOTIDE SEQUENCE [LARGE SCALE GENOMIC DNA]</scope>
    <source>
        <strain evidence="9 10">4H37-19</strain>
    </source>
</reference>
<feature type="transmembrane region" description="Helical" evidence="8">
    <location>
        <begin position="361"/>
        <end position="393"/>
    </location>
</feature>
<feature type="transmembrane region" description="Helical" evidence="8">
    <location>
        <begin position="98"/>
        <end position="119"/>
    </location>
</feature>
<evidence type="ECO:0000256" key="4">
    <source>
        <dbReference type="ARBA" id="ARBA00022692"/>
    </source>
</evidence>
<keyword evidence="5 8" id="KW-1133">Transmembrane helix</keyword>
<evidence type="ECO:0000256" key="6">
    <source>
        <dbReference type="ARBA" id="ARBA00023136"/>
    </source>
</evidence>
<dbReference type="GO" id="GO:0016020">
    <property type="term" value="C:membrane"/>
    <property type="evidence" value="ECO:0007669"/>
    <property type="project" value="UniProtKB-SubCell"/>
</dbReference>
<evidence type="ECO:0000256" key="2">
    <source>
        <dbReference type="ARBA" id="ARBA00022676"/>
    </source>
</evidence>